<dbReference type="GO" id="GO:0046872">
    <property type="term" value="F:metal ion binding"/>
    <property type="evidence" value="ECO:0007669"/>
    <property type="project" value="UniProtKB-KW"/>
</dbReference>
<dbReference type="Gene3D" id="3.30.460.10">
    <property type="entry name" value="Beta Polymerase, domain 2"/>
    <property type="match status" value="1"/>
</dbReference>
<keyword evidence="8" id="KW-0460">Magnesium</keyword>
<evidence type="ECO:0000256" key="5">
    <source>
        <dbReference type="ARBA" id="ARBA00022695"/>
    </source>
</evidence>
<organism evidence="12">
    <name type="scientific">marine sediment metagenome</name>
    <dbReference type="NCBI Taxonomy" id="412755"/>
    <lineage>
        <taxon>unclassified sequences</taxon>
        <taxon>metagenomes</taxon>
        <taxon>ecological metagenomes</taxon>
    </lineage>
</organism>
<dbReference type="InterPro" id="IPR032828">
    <property type="entry name" value="PolyA_RNA-bd"/>
</dbReference>
<evidence type="ECO:0000256" key="3">
    <source>
        <dbReference type="ARBA" id="ARBA00022679"/>
    </source>
</evidence>
<gene>
    <name evidence="12" type="ORF">LCGC14_1873410</name>
</gene>
<feature type="domain" description="Poly A polymerase head" evidence="10">
    <location>
        <begin position="36"/>
        <end position="163"/>
    </location>
</feature>
<evidence type="ECO:0000259" key="11">
    <source>
        <dbReference type="Pfam" id="PF12627"/>
    </source>
</evidence>
<dbReference type="GO" id="GO:0008033">
    <property type="term" value="P:tRNA processing"/>
    <property type="evidence" value="ECO:0007669"/>
    <property type="project" value="UniProtKB-KW"/>
</dbReference>
<accession>A0A0F9G482</accession>
<dbReference type="GO" id="GO:0000049">
    <property type="term" value="F:tRNA binding"/>
    <property type="evidence" value="ECO:0007669"/>
    <property type="project" value="UniProtKB-KW"/>
</dbReference>
<evidence type="ECO:0000256" key="9">
    <source>
        <dbReference type="ARBA" id="ARBA00022884"/>
    </source>
</evidence>
<keyword evidence="4" id="KW-0819">tRNA processing</keyword>
<dbReference type="GO" id="GO:0000166">
    <property type="term" value="F:nucleotide binding"/>
    <property type="evidence" value="ECO:0007669"/>
    <property type="project" value="UniProtKB-KW"/>
</dbReference>
<dbReference type="EMBL" id="LAZR01019151">
    <property type="protein sequence ID" value="KKL93564.1"/>
    <property type="molecule type" value="Genomic_DNA"/>
</dbReference>
<evidence type="ECO:0000313" key="12">
    <source>
        <dbReference type="EMBL" id="KKL93564.1"/>
    </source>
</evidence>
<comment type="cofactor">
    <cofactor evidence="1">
        <name>Mg(2+)</name>
        <dbReference type="ChEBI" id="CHEBI:18420"/>
    </cofactor>
</comment>
<feature type="domain" description="tRNA nucleotidyltransferase/poly(A) polymerase RNA and SrmB- binding" evidence="11">
    <location>
        <begin position="191"/>
        <end position="247"/>
    </location>
</feature>
<evidence type="ECO:0000256" key="4">
    <source>
        <dbReference type="ARBA" id="ARBA00022694"/>
    </source>
</evidence>
<dbReference type="Pfam" id="PF12627">
    <property type="entry name" value="PolyA_pol_RNAbd"/>
    <property type="match status" value="1"/>
</dbReference>
<keyword evidence="5" id="KW-0548">Nucleotidyltransferase</keyword>
<dbReference type="GO" id="GO:0016779">
    <property type="term" value="F:nucleotidyltransferase activity"/>
    <property type="evidence" value="ECO:0007669"/>
    <property type="project" value="UniProtKB-KW"/>
</dbReference>
<dbReference type="SUPFAM" id="SSF81301">
    <property type="entry name" value="Nucleotidyltransferase"/>
    <property type="match status" value="1"/>
</dbReference>
<dbReference type="CDD" id="cd05398">
    <property type="entry name" value="NT_ClassII-CCAase"/>
    <property type="match status" value="1"/>
</dbReference>
<evidence type="ECO:0000256" key="8">
    <source>
        <dbReference type="ARBA" id="ARBA00022842"/>
    </source>
</evidence>
<keyword evidence="9" id="KW-0694">RNA-binding</keyword>
<keyword evidence="7" id="KW-0547">Nucleotide-binding</keyword>
<evidence type="ECO:0000256" key="7">
    <source>
        <dbReference type="ARBA" id="ARBA00022741"/>
    </source>
</evidence>
<keyword evidence="2" id="KW-0820">tRNA-binding</keyword>
<feature type="non-terminal residue" evidence="12">
    <location>
        <position position="258"/>
    </location>
</feature>
<name>A0A0F9G482_9ZZZZ</name>
<dbReference type="Gene3D" id="1.10.3090.10">
    <property type="entry name" value="cca-adding enzyme, domain 2"/>
    <property type="match status" value="1"/>
</dbReference>
<evidence type="ECO:0008006" key="13">
    <source>
        <dbReference type="Google" id="ProtNLM"/>
    </source>
</evidence>
<dbReference type="InterPro" id="IPR052390">
    <property type="entry name" value="tRNA_nt/polyA_polymerase"/>
</dbReference>
<keyword evidence="3" id="KW-0808">Transferase</keyword>
<protein>
    <recommendedName>
        <fullName evidence="13">Poly A polymerase head domain-containing protein</fullName>
    </recommendedName>
</protein>
<dbReference type="Pfam" id="PF01743">
    <property type="entry name" value="PolyA_pol"/>
    <property type="match status" value="1"/>
</dbReference>
<sequence length="258" mass="28418">MARPNLIDKFRQAVPAPAQRTLNALLRTAEGEGLTLYLVGGSVRDLLLERPTLDIDLTLKGDAPALARRVAAELPALRCVVHSAFRTATLKGAGFRLDVATARVETYERPGALPSVRPGSLRDDLLRRDFTVNAMALALTGDRRGGIIDPFGGKADLKAGLLRVLYDGSFRDDATRILRGARYESRLGSRFEPETLRRLKRDVGYLKAISGPRIREELARLWREPQPERILLRLSELGALQAIHPTLSFDGSQAEAFG</sequence>
<evidence type="ECO:0000256" key="1">
    <source>
        <dbReference type="ARBA" id="ARBA00001946"/>
    </source>
</evidence>
<comment type="caution">
    <text evidence="12">The sequence shown here is derived from an EMBL/GenBank/DDBJ whole genome shotgun (WGS) entry which is preliminary data.</text>
</comment>
<proteinExistence type="predicted"/>
<reference evidence="12" key="1">
    <citation type="journal article" date="2015" name="Nature">
        <title>Complex archaea that bridge the gap between prokaryotes and eukaryotes.</title>
        <authorList>
            <person name="Spang A."/>
            <person name="Saw J.H."/>
            <person name="Jorgensen S.L."/>
            <person name="Zaremba-Niedzwiedzka K."/>
            <person name="Martijn J."/>
            <person name="Lind A.E."/>
            <person name="van Eijk R."/>
            <person name="Schleper C."/>
            <person name="Guy L."/>
            <person name="Ettema T.J."/>
        </authorList>
    </citation>
    <scope>NUCLEOTIDE SEQUENCE</scope>
</reference>
<dbReference type="AlphaFoldDB" id="A0A0F9G482"/>
<evidence type="ECO:0000256" key="2">
    <source>
        <dbReference type="ARBA" id="ARBA00022555"/>
    </source>
</evidence>
<dbReference type="PANTHER" id="PTHR47788">
    <property type="entry name" value="POLYA POLYMERASE"/>
    <property type="match status" value="1"/>
</dbReference>
<keyword evidence="6" id="KW-0479">Metal-binding</keyword>
<dbReference type="SUPFAM" id="SSF81891">
    <property type="entry name" value="Poly A polymerase C-terminal region-like"/>
    <property type="match status" value="1"/>
</dbReference>
<evidence type="ECO:0000259" key="10">
    <source>
        <dbReference type="Pfam" id="PF01743"/>
    </source>
</evidence>
<dbReference type="InterPro" id="IPR043519">
    <property type="entry name" value="NT_sf"/>
</dbReference>
<dbReference type="PANTHER" id="PTHR47788:SF1">
    <property type="entry name" value="A-ADDING TRNA NUCLEOTIDYLTRANSFERASE"/>
    <property type="match status" value="1"/>
</dbReference>
<evidence type="ECO:0000256" key="6">
    <source>
        <dbReference type="ARBA" id="ARBA00022723"/>
    </source>
</evidence>
<dbReference type="InterPro" id="IPR002646">
    <property type="entry name" value="PolA_pol_head_dom"/>
</dbReference>